<protein>
    <submittedName>
        <fullName evidence="2">Uncharacterized protein</fullName>
    </submittedName>
</protein>
<comment type="caution">
    <text evidence="2">The sequence shown here is derived from an EMBL/GenBank/DDBJ whole genome shotgun (WGS) entry which is preliminary data.</text>
</comment>
<dbReference type="EMBL" id="JASCXX010000032">
    <property type="protein sequence ID" value="MDI6451307.1"/>
    <property type="molecule type" value="Genomic_DNA"/>
</dbReference>
<feature type="compositionally biased region" description="Basic residues" evidence="1">
    <location>
        <begin position="95"/>
        <end position="104"/>
    </location>
</feature>
<reference evidence="2" key="1">
    <citation type="submission" date="2023-05" db="EMBL/GenBank/DDBJ databases">
        <title>Anaerotaeda fermentans gen. nov., sp. nov., a novel anaerobic planctomycete of the new family within the order Sedimentisphaerales isolated from Taman Peninsula, Russia.</title>
        <authorList>
            <person name="Khomyakova M.A."/>
            <person name="Merkel A.Y."/>
            <person name="Slobodkin A.I."/>
        </authorList>
    </citation>
    <scope>NUCLEOTIDE SEQUENCE</scope>
    <source>
        <strain evidence="2">M17dextr</strain>
    </source>
</reference>
<gene>
    <name evidence="2" type="ORF">QJ522_19760</name>
</gene>
<evidence type="ECO:0000313" key="3">
    <source>
        <dbReference type="Proteomes" id="UP001431776"/>
    </source>
</evidence>
<dbReference type="RefSeq" id="WP_349246714.1">
    <property type="nucleotide sequence ID" value="NZ_JASCXX010000032.1"/>
</dbReference>
<sequence>MIDDYEKTMELIEEMKAHLPIPVRAGPQLVQVLRNKGVHIKAKHPLAIEQVHYLGDDGGIMCGLAGMGRGNAAYVCSLTQLKVDDRHPLAKKIRTYQRERKKRLGQQADFRRFP</sequence>
<proteinExistence type="predicted"/>
<dbReference type="Proteomes" id="UP001431776">
    <property type="component" value="Unassembled WGS sequence"/>
</dbReference>
<name>A0AAW6U0D2_9BACT</name>
<dbReference type="AlphaFoldDB" id="A0AAW6U0D2"/>
<feature type="region of interest" description="Disordered" evidence="1">
    <location>
        <begin position="95"/>
        <end position="114"/>
    </location>
</feature>
<accession>A0AAW6U0D2</accession>
<evidence type="ECO:0000256" key="1">
    <source>
        <dbReference type="SAM" id="MobiDB-lite"/>
    </source>
</evidence>
<evidence type="ECO:0000313" key="2">
    <source>
        <dbReference type="EMBL" id="MDI6451307.1"/>
    </source>
</evidence>
<organism evidence="2 3">
    <name type="scientific">Anaerobaca lacustris</name>
    <dbReference type="NCBI Taxonomy" id="3044600"/>
    <lineage>
        <taxon>Bacteria</taxon>
        <taxon>Pseudomonadati</taxon>
        <taxon>Planctomycetota</taxon>
        <taxon>Phycisphaerae</taxon>
        <taxon>Sedimentisphaerales</taxon>
        <taxon>Anaerobacaceae</taxon>
        <taxon>Anaerobaca</taxon>
    </lineage>
</organism>
<keyword evidence="3" id="KW-1185">Reference proteome</keyword>